<proteinExistence type="predicted"/>
<keyword evidence="2" id="KW-1185">Reference proteome</keyword>
<name>A0A7H1NNQ8_9PROT</name>
<evidence type="ECO:0000313" key="1">
    <source>
        <dbReference type="EMBL" id="QNT77418.1"/>
    </source>
</evidence>
<protein>
    <submittedName>
        <fullName evidence="1">Uncharacterized protein</fullName>
    </submittedName>
</protein>
<dbReference type="RefSeq" id="WP_203413905.1">
    <property type="nucleotide sequence ID" value="NZ_CP060244.1"/>
</dbReference>
<accession>A0A7H1NNQ8</accession>
<reference evidence="1 2" key="1">
    <citation type="submission" date="2020-08" db="EMBL/GenBank/DDBJ databases">
        <title>Complete genome sequence of Entomobacter blattae G55GP.</title>
        <authorList>
            <person name="Poehlein A."/>
            <person name="Guzman J."/>
            <person name="Daniel R."/>
            <person name="Vilcinskas A."/>
        </authorList>
    </citation>
    <scope>NUCLEOTIDE SEQUENCE [LARGE SCALE GENOMIC DNA]</scope>
    <source>
        <strain evidence="1 2">G55GP</strain>
    </source>
</reference>
<gene>
    <name evidence="1" type="ORF">JGUZn3_01530</name>
</gene>
<dbReference type="KEGG" id="ebla:JGUZn3_01530"/>
<dbReference type="Proteomes" id="UP000516349">
    <property type="component" value="Chromosome"/>
</dbReference>
<dbReference type="AlphaFoldDB" id="A0A7H1NNQ8"/>
<sequence length="140" mass="15891">MSSPVKRSFSLKRRIIRRVLVTLPIPLLIIALQYTGTLDRLADRVSTTHMNWLDNFQIGEHIRNVIVEKGLTQSKRECLLLSFNGNDPSEATRVKIIEKNSPTCGGQPNTPLHFFTVKIDKLHKTLMTDQGNPGVFRPLE</sequence>
<evidence type="ECO:0000313" key="2">
    <source>
        <dbReference type="Proteomes" id="UP000516349"/>
    </source>
</evidence>
<organism evidence="1 2">
    <name type="scientific">Entomobacter blattae</name>
    <dbReference type="NCBI Taxonomy" id="2762277"/>
    <lineage>
        <taxon>Bacteria</taxon>
        <taxon>Pseudomonadati</taxon>
        <taxon>Pseudomonadota</taxon>
        <taxon>Alphaproteobacteria</taxon>
        <taxon>Acetobacterales</taxon>
        <taxon>Acetobacteraceae</taxon>
        <taxon>Entomobacter</taxon>
    </lineage>
</organism>
<dbReference type="EMBL" id="CP060244">
    <property type="protein sequence ID" value="QNT77418.1"/>
    <property type="molecule type" value="Genomic_DNA"/>
</dbReference>